<gene>
    <name evidence="9" type="ORF">JWG45_15665</name>
</gene>
<evidence type="ECO:0000256" key="6">
    <source>
        <dbReference type="PROSITE-ProRule" id="PRU00433"/>
    </source>
</evidence>
<keyword evidence="4" id="KW-0249">Electron transport</keyword>
<dbReference type="EMBL" id="JAFFPU010000063">
    <property type="protein sequence ID" value="MBM9578584.1"/>
    <property type="molecule type" value="Genomic_DNA"/>
</dbReference>
<organism evidence="9 10">
    <name type="scientific">Leptospira ainlahdjerensis</name>
    <dbReference type="NCBI Taxonomy" id="2810033"/>
    <lineage>
        <taxon>Bacteria</taxon>
        <taxon>Pseudomonadati</taxon>
        <taxon>Spirochaetota</taxon>
        <taxon>Spirochaetia</taxon>
        <taxon>Leptospirales</taxon>
        <taxon>Leptospiraceae</taxon>
        <taxon>Leptospira</taxon>
    </lineage>
</organism>
<dbReference type="RefSeq" id="WP_205280580.1">
    <property type="nucleotide sequence ID" value="NZ_JAFFPU010000063.1"/>
</dbReference>
<keyword evidence="2 6" id="KW-0349">Heme</keyword>
<dbReference type="Pfam" id="PF13442">
    <property type="entry name" value="Cytochrome_CBB3"/>
    <property type="match status" value="1"/>
</dbReference>
<dbReference type="InterPro" id="IPR008168">
    <property type="entry name" value="Cyt_C_IC"/>
</dbReference>
<name>A0ABS2UFL5_9LEPT</name>
<evidence type="ECO:0000256" key="5">
    <source>
        <dbReference type="ARBA" id="ARBA00023004"/>
    </source>
</evidence>
<accession>A0ABS2UFL5</accession>
<feature type="signal peptide" evidence="7">
    <location>
        <begin position="1"/>
        <end position="21"/>
    </location>
</feature>
<protein>
    <submittedName>
        <fullName evidence="9">Cytochrome c</fullName>
    </submittedName>
</protein>
<keyword evidence="10" id="KW-1185">Reference proteome</keyword>
<dbReference type="SUPFAM" id="SSF46626">
    <property type="entry name" value="Cytochrome c"/>
    <property type="match status" value="1"/>
</dbReference>
<evidence type="ECO:0000256" key="1">
    <source>
        <dbReference type="ARBA" id="ARBA00022448"/>
    </source>
</evidence>
<dbReference type="Gene3D" id="1.10.760.10">
    <property type="entry name" value="Cytochrome c-like domain"/>
    <property type="match status" value="1"/>
</dbReference>
<feature type="domain" description="Cytochrome c" evidence="8">
    <location>
        <begin position="27"/>
        <end position="115"/>
    </location>
</feature>
<evidence type="ECO:0000259" key="8">
    <source>
        <dbReference type="PROSITE" id="PS51007"/>
    </source>
</evidence>
<evidence type="ECO:0000256" key="3">
    <source>
        <dbReference type="ARBA" id="ARBA00022723"/>
    </source>
</evidence>
<reference evidence="9 10" key="1">
    <citation type="submission" date="2021-02" db="EMBL/GenBank/DDBJ databases">
        <title>Leptospira ainlahdjerensis sp. nov., Leptospira ainazelensis sp. nov., Leptospira abararensis sp. nov. and Leptospira chreensis sp. nov., four new species isolated from water sources in Algeria.</title>
        <authorList>
            <person name="Amara Korba A."/>
            <person name="Kainiu M."/>
            <person name="Vincent A.T."/>
            <person name="Mariet J.-F."/>
            <person name="Veyrier F.J."/>
            <person name="Goarant C."/>
            <person name="Picardeau M."/>
        </authorList>
    </citation>
    <scope>NUCLEOTIDE SEQUENCE [LARGE SCALE GENOMIC DNA]</scope>
    <source>
        <strain evidence="9 10">201903070</strain>
    </source>
</reference>
<keyword evidence="5 6" id="KW-0408">Iron</keyword>
<feature type="chain" id="PRO_5046070837" evidence="7">
    <location>
        <begin position="22"/>
        <end position="118"/>
    </location>
</feature>
<evidence type="ECO:0000313" key="9">
    <source>
        <dbReference type="EMBL" id="MBM9578584.1"/>
    </source>
</evidence>
<dbReference type="InterPro" id="IPR009056">
    <property type="entry name" value="Cyt_c-like_dom"/>
</dbReference>
<comment type="caution">
    <text evidence="9">The sequence shown here is derived from an EMBL/GenBank/DDBJ whole genome shotgun (WGS) entry which is preliminary data.</text>
</comment>
<dbReference type="PRINTS" id="PR00605">
    <property type="entry name" value="CYTCHROMECIC"/>
</dbReference>
<evidence type="ECO:0000256" key="4">
    <source>
        <dbReference type="ARBA" id="ARBA00022982"/>
    </source>
</evidence>
<dbReference type="InterPro" id="IPR036909">
    <property type="entry name" value="Cyt_c-like_dom_sf"/>
</dbReference>
<proteinExistence type="predicted"/>
<keyword evidence="7" id="KW-0732">Signal</keyword>
<dbReference type="PROSITE" id="PS51007">
    <property type="entry name" value="CYTC"/>
    <property type="match status" value="1"/>
</dbReference>
<keyword evidence="1" id="KW-0813">Transport</keyword>
<sequence length="118" mass="13198">MRKIEILTWILFLSLSSNLSALDANDKSVIRGSIVFRTYCALCHGENADGKGRLAEGKVPPPANLTKTFLNDAQKEEIIRKGGMGVNRSPFMPPWKDELSNEQIKDVISYINFISKTK</sequence>
<evidence type="ECO:0000256" key="2">
    <source>
        <dbReference type="ARBA" id="ARBA00022617"/>
    </source>
</evidence>
<evidence type="ECO:0000256" key="7">
    <source>
        <dbReference type="SAM" id="SignalP"/>
    </source>
</evidence>
<keyword evidence="3 6" id="KW-0479">Metal-binding</keyword>
<evidence type="ECO:0000313" key="10">
    <source>
        <dbReference type="Proteomes" id="UP000724686"/>
    </source>
</evidence>
<dbReference type="Proteomes" id="UP000724686">
    <property type="component" value="Unassembled WGS sequence"/>
</dbReference>